<feature type="coiled-coil region" evidence="8">
    <location>
        <begin position="75"/>
        <end position="106"/>
    </location>
</feature>
<comment type="caution">
    <text evidence="12">The sequence shown here is derived from an EMBL/GenBank/DDBJ whole genome shotgun (WGS) entry which is preliminary data.</text>
</comment>
<dbReference type="InterPro" id="IPR012913">
    <property type="entry name" value="OS9-like_dom"/>
</dbReference>
<feature type="signal peptide" evidence="10">
    <location>
        <begin position="1"/>
        <end position="21"/>
    </location>
</feature>
<evidence type="ECO:0000256" key="6">
    <source>
        <dbReference type="ARBA" id="ARBA00022824"/>
    </source>
</evidence>
<feature type="compositionally biased region" description="Polar residues" evidence="9">
    <location>
        <begin position="422"/>
        <end position="432"/>
    </location>
</feature>
<keyword evidence="8" id="KW-0175">Coiled coil</keyword>
<keyword evidence="5" id="KW-0430">Lectin</keyword>
<keyword evidence="13" id="KW-1185">Reference proteome</keyword>
<evidence type="ECO:0000313" key="13">
    <source>
        <dbReference type="Proteomes" id="UP000613177"/>
    </source>
</evidence>
<dbReference type="EMBL" id="JAEPRE010000069">
    <property type="protein sequence ID" value="KAG2233817.1"/>
    <property type="molecule type" value="Genomic_DNA"/>
</dbReference>
<evidence type="ECO:0000256" key="4">
    <source>
        <dbReference type="ARBA" id="ARBA00022729"/>
    </source>
</evidence>
<evidence type="ECO:0000256" key="9">
    <source>
        <dbReference type="SAM" id="MobiDB-lite"/>
    </source>
</evidence>
<evidence type="ECO:0000256" key="10">
    <source>
        <dbReference type="SAM" id="SignalP"/>
    </source>
</evidence>
<keyword evidence="6" id="KW-0256">Endoplasmic reticulum</keyword>
<sequence>MAINKLLTFTFIINLVVSSLAVQFVQDDILAFPRYKVVLTNEKISNANFKDVEIPSSSNSIIMTSASGQPFSCTIPNVQIEQERLEREKEEQAKETEQDLQATIERGLDLLEPLGKNCIRFFASTQQYWTYEYCHNQYVRQFHIERSHDGKVEKEKETASFYLGVYPGAVTDTDKENQKALSFPNNKKSSSKADTVMRKVGDQRYLVQEWKNGSECDLTEKPRTVEVQVNIIFDFYIHVKKTNKKKKKKKKFHCDKQGQDRVTSFVEVSTCHYQITVSTPKLCEEMSLSHRHHAESHKIECRPIVPEQLIEQEQVQKQEQEQEQDEQEREEMAEKIVQELTDQIKDAESNQDKDVLNLISELTEQVNQLKVQISNNEKKPEISFFTFDEHGNMIPGKDVKQILNAATAKVYQPEQSKDQHQNKQAYNQHYIE</sequence>
<dbReference type="Gene3D" id="2.70.130.10">
    <property type="entry name" value="Mannose-6-phosphate receptor binding domain"/>
    <property type="match status" value="1"/>
</dbReference>
<evidence type="ECO:0000256" key="2">
    <source>
        <dbReference type="ARBA" id="ARBA00009918"/>
    </source>
</evidence>
<organism evidence="12 13">
    <name type="scientific">Thamnidium elegans</name>
    <dbReference type="NCBI Taxonomy" id="101142"/>
    <lineage>
        <taxon>Eukaryota</taxon>
        <taxon>Fungi</taxon>
        <taxon>Fungi incertae sedis</taxon>
        <taxon>Mucoromycota</taxon>
        <taxon>Mucoromycotina</taxon>
        <taxon>Mucoromycetes</taxon>
        <taxon>Mucorales</taxon>
        <taxon>Mucorineae</taxon>
        <taxon>Mucoraceae</taxon>
        <taxon>Thamnidium</taxon>
    </lineage>
</organism>
<dbReference type="GO" id="GO:0030968">
    <property type="term" value="P:endoplasmic reticulum unfolded protein response"/>
    <property type="evidence" value="ECO:0007669"/>
    <property type="project" value="InterPro"/>
</dbReference>
<dbReference type="PANTHER" id="PTHR15414:SF0">
    <property type="entry name" value="ENDOPLASMIC RETICULUM LECTIN 1"/>
    <property type="match status" value="1"/>
</dbReference>
<dbReference type="InterPro" id="IPR009011">
    <property type="entry name" value="Man6P_isomerase_rcpt-bd_dom_sf"/>
</dbReference>
<reference evidence="12" key="1">
    <citation type="submission" date="2021-01" db="EMBL/GenBank/DDBJ databases">
        <title>Metabolic potential, ecology and presence of endohyphal bacteria is reflected in genomic diversity of Mucoromycotina.</title>
        <authorList>
            <person name="Muszewska A."/>
            <person name="Okrasinska A."/>
            <person name="Steczkiewicz K."/>
            <person name="Drgas O."/>
            <person name="Orlowska M."/>
            <person name="Perlinska-Lenart U."/>
            <person name="Aleksandrzak-Piekarczyk T."/>
            <person name="Szatraj K."/>
            <person name="Zielenkiewicz U."/>
            <person name="Pilsyk S."/>
            <person name="Malc E."/>
            <person name="Mieczkowski P."/>
            <person name="Kruszewska J.S."/>
            <person name="Biernat P."/>
            <person name="Pawlowska J."/>
        </authorList>
    </citation>
    <scope>NUCLEOTIDE SEQUENCE</scope>
    <source>
        <strain evidence="12">WA0000018081</strain>
    </source>
</reference>
<name>A0A8H7ST29_9FUNG</name>
<evidence type="ECO:0000256" key="3">
    <source>
        <dbReference type="ARBA" id="ARBA00018727"/>
    </source>
</evidence>
<dbReference type="GO" id="GO:0005789">
    <property type="term" value="C:endoplasmic reticulum membrane"/>
    <property type="evidence" value="ECO:0007669"/>
    <property type="project" value="UniProtKB-SubCell"/>
</dbReference>
<dbReference type="InterPro" id="IPR045149">
    <property type="entry name" value="OS-9-like"/>
</dbReference>
<accession>A0A8H7ST29</accession>
<dbReference type="InterPro" id="IPR044865">
    <property type="entry name" value="MRH_dom"/>
</dbReference>
<dbReference type="GO" id="GO:0030970">
    <property type="term" value="P:retrograde protein transport, ER to cytosol"/>
    <property type="evidence" value="ECO:0007669"/>
    <property type="project" value="TreeGrafter"/>
</dbReference>
<keyword evidence="7" id="KW-1015">Disulfide bond</keyword>
<gene>
    <name evidence="12" type="ORF">INT48_005970</name>
</gene>
<evidence type="ECO:0000256" key="7">
    <source>
        <dbReference type="ARBA" id="ARBA00023157"/>
    </source>
</evidence>
<evidence type="ECO:0000256" key="5">
    <source>
        <dbReference type="ARBA" id="ARBA00022734"/>
    </source>
</evidence>
<comment type="similarity">
    <text evidence="2">Belongs to the OS-9 family.</text>
</comment>
<dbReference type="SUPFAM" id="SSF50911">
    <property type="entry name" value="Mannose 6-phosphate receptor domain"/>
    <property type="match status" value="1"/>
</dbReference>
<dbReference type="AlphaFoldDB" id="A0A8H7ST29"/>
<dbReference type="GO" id="GO:0030246">
    <property type="term" value="F:carbohydrate binding"/>
    <property type="evidence" value="ECO:0007669"/>
    <property type="project" value="UniProtKB-KW"/>
</dbReference>
<dbReference type="PANTHER" id="PTHR15414">
    <property type="entry name" value="OS-9-RELATED"/>
    <property type="match status" value="1"/>
</dbReference>
<proteinExistence type="inferred from homology"/>
<feature type="chain" id="PRO_5034180111" description="Protein OS-9 homolog" evidence="10">
    <location>
        <begin position="22"/>
        <end position="432"/>
    </location>
</feature>
<evidence type="ECO:0000256" key="1">
    <source>
        <dbReference type="ARBA" id="ARBA00004367"/>
    </source>
</evidence>
<feature type="coiled-coil region" evidence="8">
    <location>
        <begin position="310"/>
        <end position="379"/>
    </location>
</feature>
<evidence type="ECO:0000259" key="11">
    <source>
        <dbReference type="PROSITE" id="PS51914"/>
    </source>
</evidence>
<comment type="subcellular location">
    <subcellularLocation>
        <location evidence="1">Endoplasmic reticulum membrane</location>
        <topology evidence="1">Peripheral membrane protein</topology>
        <orientation evidence="1">Lumenal side</orientation>
    </subcellularLocation>
</comment>
<dbReference type="Proteomes" id="UP000613177">
    <property type="component" value="Unassembled WGS sequence"/>
</dbReference>
<feature type="region of interest" description="Disordered" evidence="9">
    <location>
        <begin position="411"/>
        <end position="432"/>
    </location>
</feature>
<evidence type="ECO:0000313" key="12">
    <source>
        <dbReference type="EMBL" id="KAG2233817.1"/>
    </source>
</evidence>
<dbReference type="GO" id="GO:0005788">
    <property type="term" value="C:endoplasmic reticulum lumen"/>
    <property type="evidence" value="ECO:0007669"/>
    <property type="project" value="TreeGrafter"/>
</dbReference>
<dbReference type="PROSITE" id="PS51914">
    <property type="entry name" value="MRH"/>
    <property type="match status" value="1"/>
</dbReference>
<keyword evidence="4 10" id="KW-0732">Signal</keyword>
<protein>
    <recommendedName>
        <fullName evidence="3">Protein OS-9 homolog</fullName>
    </recommendedName>
</protein>
<feature type="domain" description="MRH" evidence="11">
    <location>
        <begin position="116"/>
        <end position="285"/>
    </location>
</feature>
<evidence type="ECO:0000256" key="8">
    <source>
        <dbReference type="SAM" id="Coils"/>
    </source>
</evidence>
<dbReference type="Pfam" id="PF07915">
    <property type="entry name" value="PRKCSH"/>
    <property type="match status" value="1"/>
</dbReference>